<name>A0A7S2AA18_TRICV</name>
<accession>A0A7S2AA18</accession>
<evidence type="ECO:0000256" key="2">
    <source>
        <dbReference type="SAM" id="Phobius"/>
    </source>
</evidence>
<dbReference type="EMBL" id="HBGO01037078">
    <property type="protein sequence ID" value="CAD9361151.1"/>
    <property type="molecule type" value="Transcribed_RNA"/>
</dbReference>
<feature type="transmembrane region" description="Helical" evidence="2">
    <location>
        <begin position="70"/>
        <end position="91"/>
    </location>
</feature>
<feature type="transmembrane region" description="Helical" evidence="2">
    <location>
        <begin position="142"/>
        <end position="162"/>
    </location>
</feature>
<evidence type="ECO:0000256" key="1">
    <source>
        <dbReference type="SAM" id="MobiDB-lite"/>
    </source>
</evidence>
<keyword evidence="2" id="KW-0472">Membrane</keyword>
<dbReference type="AlphaFoldDB" id="A0A7S2AA18"/>
<feature type="region of interest" description="Disordered" evidence="1">
    <location>
        <begin position="15"/>
        <end position="60"/>
    </location>
</feature>
<sequence length="168" mass="17288">MRAALMSVPPSHVGGGGAGAGGAGAGGGKGGATAARSAAERNTNVSEARGTEEGGAGGGTSSSLLLLKKWSLVLLTRFLLSPSLMYGLLVVSSRIGLVRRSEDDPFLWFALLLEASMPPAQNQVVMLQVADRAEAAGEMAKFLFLTYASSMVPVVLILTWTLQRLGLA</sequence>
<organism evidence="3">
    <name type="scientific">Trieres chinensis</name>
    <name type="common">Marine centric diatom</name>
    <name type="synonym">Odontella sinensis</name>
    <dbReference type="NCBI Taxonomy" id="1514140"/>
    <lineage>
        <taxon>Eukaryota</taxon>
        <taxon>Sar</taxon>
        <taxon>Stramenopiles</taxon>
        <taxon>Ochrophyta</taxon>
        <taxon>Bacillariophyta</taxon>
        <taxon>Mediophyceae</taxon>
        <taxon>Biddulphiophycidae</taxon>
        <taxon>Eupodiscales</taxon>
        <taxon>Parodontellaceae</taxon>
        <taxon>Trieres</taxon>
    </lineage>
</organism>
<protein>
    <submittedName>
        <fullName evidence="3">Uncharacterized protein</fullName>
    </submittedName>
</protein>
<proteinExistence type="predicted"/>
<feature type="compositionally biased region" description="Gly residues" evidence="1">
    <location>
        <begin position="15"/>
        <end position="31"/>
    </location>
</feature>
<reference evidence="3" key="1">
    <citation type="submission" date="2021-01" db="EMBL/GenBank/DDBJ databases">
        <authorList>
            <person name="Corre E."/>
            <person name="Pelletier E."/>
            <person name="Niang G."/>
            <person name="Scheremetjew M."/>
            <person name="Finn R."/>
            <person name="Kale V."/>
            <person name="Holt S."/>
            <person name="Cochrane G."/>
            <person name="Meng A."/>
            <person name="Brown T."/>
            <person name="Cohen L."/>
        </authorList>
    </citation>
    <scope>NUCLEOTIDE SEQUENCE</scope>
    <source>
        <strain evidence="3">Grunow 1884</strain>
    </source>
</reference>
<keyword evidence="2" id="KW-1133">Transmembrane helix</keyword>
<evidence type="ECO:0000313" key="3">
    <source>
        <dbReference type="EMBL" id="CAD9361151.1"/>
    </source>
</evidence>
<gene>
    <name evidence="3" type="ORF">OSIN01602_LOCUS21471</name>
</gene>
<keyword evidence="2" id="KW-0812">Transmembrane</keyword>